<gene>
    <name evidence="1" type="ORF">SGFS_003560</name>
</gene>
<dbReference type="EMBL" id="AP018448">
    <property type="protein sequence ID" value="BBC29065.1"/>
    <property type="molecule type" value="Genomic_DNA"/>
</dbReference>
<dbReference type="Gene3D" id="3.30.450.40">
    <property type="match status" value="1"/>
</dbReference>
<evidence type="ECO:0000313" key="1">
    <source>
        <dbReference type="EMBL" id="BBC29065.1"/>
    </source>
</evidence>
<dbReference type="InterPro" id="IPR029016">
    <property type="entry name" value="GAF-like_dom_sf"/>
</dbReference>
<sequence length="76" mass="8395">MRAPEYDFDGRNSIAVPIRVHGEVLGCVIVTWRRTVMSAQEVARRHLDDLQDAVRRIEEEVAAEAPRRLGGPGAGA</sequence>
<dbReference type="SUPFAM" id="SSF55781">
    <property type="entry name" value="GAF domain-like"/>
    <property type="match status" value="1"/>
</dbReference>
<reference evidence="1 2" key="2">
    <citation type="journal article" date="2023" name="ChemBioChem">
        <title>Acyltransferase Domain Exchange between Two Independent Type I Polyketide Synthases in the Same Producer Strain of Macrolide Antibiotics.</title>
        <authorList>
            <person name="Kudo F."/>
            <person name="Kishikawa K."/>
            <person name="Tsuboi K."/>
            <person name="Kido T."/>
            <person name="Usui T."/>
            <person name="Hashimoto J."/>
            <person name="Shin-Ya K."/>
            <person name="Miyanaga A."/>
            <person name="Eguchi T."/>
        </authorList>
    </citation>
    <scope>NUCLEOTIDE SEQUENCE [LARGE SCALE GENOMIC DNA]</scope>
    <source>
        <strain evidence="1 2">A-8890</strain>
    </source>
</reference>
<evidence type="ECO:0000313" key="2">
    <source>
        <dbReference type="Proteomes" id="UP001321542"/>
    </source>
</evidence>
<protein>
    <submittedName>
        <fullName evidence="1">Transcriptional regulator, IclR family, C-terminal domain protein</fullName>
    </submittedName>
</protein>
<name>A0ABN5V6W9_9ACTN</name>
<accession>A0ABN5V6W9</accession>
<organism evidence="1 2">
    <name type="scientific">Streptomyces graminofaciens</name>
    <dbReference type="NCBI Taxonomy" id="68212"/>
    <lineage>
        <taxon>Bacteria</taxon>
        <taxon>Bacillati</taxon>
        <taxon>Actinomycetota</taxon>
        <taxon>Actinomycetes</taxon>
        <taxon>Kitasatosporales</taxon>
        <taxon>Streptomycetaceae</taxon>
        <taxon>Streptomyces</taxon>
    </lineage>
</organism>
<proteinExistence type="predicted"/>
<reference evidence="1 2" key="1">
    <citation type="journal article" date="2010" name="ChemBioChem">
        <title>Cloning and characterization of the biosynthetic gene cluster of 16-membered macrolide antibiotic FD-891: involvement of a dual functional cytochrome P450 monooxygenase catalyzing epoxidation and hydroxylation.</title>
        <authorList>
            <person name="Kudo F."/>
            <person name="Motegi A."/>
            <person name="Mizoue K."/>
            <person name="Eguchi T."/>
        </authorList>
    </citation>
    <scope>NUCLEOTIDE SEQUENCE [LARGE SCALE GENOMIC DNA]</scope>
    <source>
        <strain evidence="1 2">A-8890</strain>
    </source>
</reference>
<keyword evidence="2" id="KW-1185">Reference proteome</keyword>
<dbReference type="Proteomes" id="UP001321542">
    <property type="component" value="Chromosome"/>
</dbReference>